<dbReference type="GO" id="GO:0009423">
    <property type="term" value="P:chorismate biosynthetic process"/>
    <property type="evidence" value="ECO:0007669"/>
    <property type="project" value="UniProtKB-UniRule"/>
</dbReference>
<dbReference type="GO" id="GO:0008652">
    <property type="term" value="P:amino acid biosynthetic process"/>
    <property type="evidence" value="ECO:0007669"/>
    <property type="project" value="UniProtKB-KW"/>
</dbReference>
<dbReference type="GO" id="GO:0009073">
    <property type="term" value="P:aromatic amino acid family biosynthetic process"/>
    <property type="evidence" value="ECO:0007669"/>
    <property type="project" value="UniProtKB-KW"/>
</dbReference>
<keyword evidence="7" id="KW-0963">Cytoplasm</keyword>
<dbReference type="PIRSF" id="PIRSF000505">
    <property type="entry name" value="EPSPS"/>
    <property type="match status" value="1"/>
</dbReference>
<dbReference type="EC" id="2.5.1.19" evidence="7"/>
<feature type="binding site" evidence="7">
    <location>
        <position position="25"/>
    </location>
    <ligand>
        <name>3-phosphoshikimate</name>
        <dbReference type="ChEBI" id="CHEBI:145989"/>
    </ligand>
</feature>
<feature type="binding site" evidence="7">
    <location>
        <position position="169"/>
    </location>
    <ligand>
        <name>3-phosphoshikimate</name>
        <dbReference type="ChEBI" id="CHEBI:145989"/>
    </ligand>
</feature>
<comment type="function">
    <text evidence="7">Catalyzes the transfer of the enolpyruvyl moiety of phosphoenolpyruvate (PEP) to the 5-hydroxyl of shikimate-3-phosphate (S3P) to produce enolpyruvyl shikimate-3-phosphate and inorganic phosphate.</text>
</comment>
<dbReference type="Gene3D" id="3.65.10.10">
    <property type="entry name" value="Enolpyruvate transferase domain"/>
    <property type="match status" value="2"/>
</dbReference>
<dbReference type="AlphaFoldDB" id="A0A4P8L585"/>
<proteinExistence type="inferred from homology"/>
<feature type="binding site" evidence="7">
    <location>
        <position position="313"/>
    </location>
    <ligand>
        <name>3-phosphoshikimate</name>
        <dbReference type="ChEBI" id="CHEBI:145989"/>
    </ligand>
</feature>
<dbReference type="PROSITE" id="PS00104">
    <property type="entry name" value="EPSP_SYNTHASE_1"/>
    <property type="match status" value="1"/>
</dbReference>
<feature type="binding site" evidence="7">
    <location>
        <position position="197"/>
    </location>
    <ligand>
        <name>3-phosphoshikimate</name>
        <dbReference type="ChEBI" id="CHEBI:145989"/>
    </ligand>
</feature>
<feature type="domain" description="Enolpyruvate transferase" evidence="8">
    <location>
        <begin position="9"/>
        <end position="418"/>
    </location>
</feature>
<dbReference type="GO" id="GO:0005737">
    <property type="term" value="C:cytoplasm"/>
    <property type="evidence" value="ECO:0007669"/>
    <property type="project" value="UniProtKB-SubCell"/>
</dbReference>
<organism evidence="9 10">
    <name type="scientific">Desulfoglaeba alkanexedens ALDC</name>
    <dbReference type="NCBI Taxonomy" id="980445"/>
    <lineage>
        <taxon>Bacteria</taxon>
        <taxon>Pseudomonadati</taxon>
        <taxon>Thermodesulfobacteriota</taxon>
        <taxon>Syntrophobacteria</taxon>
        <taxon>Syntrophobacterales</taxon>
        <taxon>Syntrophobacteraceae</taxon>
        <taxon>Desulfoglaeba</taxon>
    </lineage>
</organism>
<reference evidence="9 10" key="1">
    <citation type="submission" date="2019-05" db="EMBL/GenBank/DDBJ databases">
        <title>The Complete Genome Sequence of the n-alkane-degrading Desulfoglaeba alkanexedens ALDC reveals multiple alkylsuccinate synthase gene clusters.</title>
        <authorList>
            <person name="Callaghan A.V."/>
            <person name="Davidova I.A."/>
            <person name="Duncan K.E."/>
            <person name="Morris B."/>
            <person name="McInerney M.J."/>
        </authorList>
    </citation>
    <scope>NUCLEOTIDE SEQUENCE [LARGE SCALE GENOMIC DNA]</scope>
    <source>
        <strain evidence="9 10">ALDC</strain>
    </source>
</reference>
<dbReference type="Proteomes" id="UP000298602">
    <property type="component" value="Chromosome"/>
</dbReference>
<dbReference type="HAMAP" id="MF_00210">
    <property type="entry name" value="EPSP_synth"/>
    <property type="match status" value="1"/>
</dbReference>
<feature type="binding site" evidence="7">
    <location>
        <position position="340"/>
    </location>
    <ligand>
        <name>3-phosphoshikimate</name>
        <dbReference type="ChEBI" id="CHEBI:145989"/>
    </ligand>
</feature>
<feature type="active site" description="Proton acceptor" evidence="7">
    <location>
        <position position="313"/>
    </location>
</feature>
<sequence>MAKTVETIQPVERIRGRVRVPGSKSVTHRALMLAALARGESEILDALRAEDTELTARALEHLGVTVAWDDRRVLVHPPASRWEPSPEAIHLGNSGTSMRLLLGIAAAGKGDFVFDGTPRLRERPVGPVIDALRRLGVRAAYLGREGYPPVQLQSDGLTGGSVWVDARESSQFVSALVMAASAARSDVEVCWEGKAASLPYLHLTVEMMRRVGLRADWIGSNGIMVPGRQEVRGFRYRVEGDCSSASYFWAAAALTGGEVFTYPLTADALQGDCRFLAVLEAMGCTVVWEEEGVRVVGPERLRPVDLGMNDMPDMVPTLAVLAAFAPGTTRIRNVAHLRIKESDRIRAVAEELAKLAVPVDELPDGLVISGGGVKGAVVEAHDDHRIAMAFAVAGLKVPGISIAGAETVSKSFPKFWEVFRKLSHG</sequence>
<dbReference type="InterPro" id="IPR006264">
    <property type="entry name" value="EPSP_synthase"/>
</dbReference>
<comment type="similarity">
    <text evidence="2 7">Belongs to the EPSP synthase family.</text>
</comment>
<dbReference type="GO" id="GO:0003866">
    <property type="term" value="F:3-phosphoshikimate 1-carboxyvinyltransferase activity"/>
    <property type="evidence" value="ECO:0007669"/>
    <property type="project" value="UniProtKB-UniRule"/>
</dbReference>
<protein>
    <recommendedName>
        <fullName evidence="7">3-phosphoshikimate 1-carboxyvinyltransferase</fullName>
        <ecNumber evidence="7">2.5.1.19</ecNumber>
    </recommendedName>
    <alternativeName>
        <fullName evidence="7">5-enolpyruvylshikimate-3-phosphate synthase</fullName>
        <shortName evidence="7">EPSP synthase</shortName>
        <shortName evidence="7">EPSPS</shortName>
    </alternativeName>
</protein>
<dbReference type="KEGG" id="dax:FDQ92_14010"/>
<evidence type="ECO:0000256" key="2">
    <source>
        <dbReference type="ARBA" id="ARBA00009948"/>
    </source>
</evidence>
<dbReference type="SUPFAM" id="SSF55205">
    <property type="entry name" value="EPT/RTPC-like"/>
    <property type="match status" value="1"/>
</dbReference>
<evidence type="ECO:0000256" key="5">
    <source>
        <dbReference type="ARBA" id="ARBA00023141"/>
    </source>
</evidence>
<keyword evidence="3 7" id="KW-0028">Amino-acid biosynthesis</keyword>
<evidence type="ECO:0000256" key="7">
    <source>
        <dbReference type="HAMAP-Rule" id="MF_00210"/>
    </source>
</evidence>
<comment type="subcellular location">
    <subcellularLocation>
        <location evidence="7">Cytoplasm</location>
    </subcellularLocation>
</comment>
<feature type="binding site" evidence="7">
    <location>
        <position position="24"/>
    </location>
    <ligand>
        <name>3-phosphoshikimate</name>
        <dbReference type="ChEBI" id="CHEBI:145989"/>
    </ligand>
</feature>
<dbReference type="InterPro" id="IPR001986">
    <property type="entry name" value="Enolpyruvate_Tfrase_dom"/>
</dbReference>
<feature type="binding site" evidence="7">
    <location>
        <position position="410"/>
    </location>
    <ligand>
        <name>phosphoenolpyruvate</name>
        <dbReference type="ChEBI" id="CHEBI:58702"/>
    </ligand>
</feature>
<feature type="binding site" evidence="7">
    <location>
        <position position="29"/>
    </location>
    <ligand>
        <name>3-phosphoshikimate</name>
        <dbReference type="ChEBI" id="CHEBI:145989"/>
    </ligand>
</feature>
<feature type="binding site" evidence="7">
    <location>
        <position position="171"/>
    </location>
    <ligand>
        <name>phosphoenolpyruvate</name>
        <dbReference type="ChEBI" id="CHEBI:58702"/>
    </ligand>
</feature>
<dbReference type="PANTHER" id="PTHR21090">
    <property type="entry name" value="AROM/DEHYDROQUINATE SYNTHASE"/>
    <property type="match status" value="1"/>
</dbReference>
<comment type="pathway">
    <text evidence="1 7">Metabolic intermediate biosynthesis; chorismate biosynthesis; chorismate from D-erythrose 4-phosphate and phosphoenolpyruvate: step 6/7.</text>
</comment>
<comment type="catalytic activity">
    <reaction evidence="6">
        <text>3-phosphoshikimate + phosphoenolpyruvate = 5-O-(1-carboxyvinyl)-3-phosphoshikimate + phosphate</text>
        <dbReference type="Rhea" id="RHEA:21256"/>
        <dbReference type="ChEBI" id="CHEBI:43474"/>
        <dbReference type="ChEBI" id="CHEBI:57701"/>
        <dbReference type="ChEBI" id="CHEBI:58702"/>
        <dbReference type="ChEBI" id="CHEBI:145989"/>
        <dbReference type="EC" id="2.5.1.19"/>
    </reaction>
    <physiologicalReaction direction="left-to-right" evidence="6">
        <dbReference type="Rhea" id="RHEA:21257"/>
    </physiologicalReaction>
</comment>
<comment type="caution">
    <text evidence="7">Lacks conserved residue(s) required for the propagation of feature annotation.</text>
</comment>
<dbReference type="NCBIfam" id="TIGR01356">
    <property type="entry name" value="aroA"/>
    <property type="match status" value="1"/>
</dbReference>
<dbReference type="RefSeq" id="WP_137425467.1">
    <property type="nucleotide sequence ID" value="NZ_CP040098.1"/>
</dbReference>
<evidence type="ECO:0000256" key="1">
    <source>
        <dbReference type="ARBA" id="ARBA00004811"/>
    </source>
</evidence>
<name>A0A4P8L585_9BACT</name>
<dbReference type="EMBL" id="CP040098">
    <property type="protein sequence ID" value="QCQ23187.1"/>
    <property type="molecule type" value="Genomic_DNA"/>
</dbReference>
<dbReference type="InterPro" id="IPR036968">
    <property type="entry name" value="Enolpyruvate_Tfrase_sf"/>
</dbReference>
<reference evidence="9 10" key="2">
    <citation type="submission" date="2019-05" db="EMBL/GenBank/DDBJ databases">
        <authorList>
            <person name="Suflita J.M."/>
            <person name="Marks C.R."/>
        </authorList>
    </citation>
    <scope>NUCLEOTIDE SEQUENCE [LARGE SCALE GENOMIC DNA]</scope>
    <source>
        <strain evidence="9 10">ALDC</strain>
    </source>
</reference>
<feature type="binding site" evidence="7">
    <location>
        <position position="95"/>
    </location>
    <ligand>
        <name>phosphoenolpyruvate</name>
        <dbReference type="ChEBI" id="CHEBI:58702"/>
    </ligand>
</feature>
<dbReference type="InterPro" id="IPR013792">
    <property type="entry name" value="RNA3'P_cycl/enolpyr_Trfase_a/b"/>
</dbReference>
<accession>A0A4P8L585</accession>
<dbReference type="UniPathway" id="UPA00053">
    <property type="reaction ID" value="UER00089"/>
</dbReference>
<keyword evidence="10" id="KW-1185">Reference proteome</keyword>
<evidence type="ECO:0000256" key="6">
    <source>
        <dbReference type="ARBA" id="ARBA00044633"/>
    </source>
</evidence>
<gene>
    <name evidence="7 9" type="primary">aroA</name>
    <name evidence="9" type="ORF">FDQ92_14010</name>
</gene>
<evidence type="ECO:0000256" key="4">
    <source>
        <dbReference type="ARBA" id="ARBA00022679"/>
    </source>
</evidence>
<evidence type="ECO:0000313" key="10">
    <source>
        <dbReference type="Proteomes" id="UP000298602"/>
    </source>
</evidence>
<dbReference type="PANTHER" id="PTHR21090:SF5">
    <property type="entry name" value="PENTAFUNCTIONAL AROM POLYPEPTIDE"/>
    <property type="match status" value="1"/>
</dbReference>
<feature type="binding site" evidence="7">
    <location>
        <position position="344"/>
    </location>
    <ligand>
        <name>phosphoenolpyruvate</name>
        <dbReference type="ChEBI" id="CHEBI:58702"/>
    </ligand>
</feature>
<evidence type="ECO:0000313" key="9">
    <source>
        <dbReference type="EMBL" id="QCQ23187.1"/>
    </source>
</evidence>
<dbReference type="Pfam" id="PF00275">
    <property type="entry name" value="EPSP_synthase"/>
    <property type="match status" value="1"/>
</dbReference>
<comment type="subunit">
    <text evidence="7">Monomer.</text>
</comment>
<feature type="binding site" evidence="7">
    <location>
        <position position="385"/>
    </location>
    <ligand>
        <name>phosphoenolpyruvate</name>
        <dbReference type="ChEBI" id="CHEBI:58702"/>
    </ligand>
</feature>
<feature type="binding site" evidence="7">
    <location>
        <position position="123"/>
    </location>
    <ligand>
        <name>phosphoenolpyruvate</name>
        <dbReference type="ChEBI" id="CHEBI:58702"/>
    </ligand>
</feature>
<feature type="binding site" evidence="7">
    <location>
        <position position="24"/>
    </location>
    <ligand>
        <name>phosphoenolpyruvate</name>
        <dbReference type="ChEBI" id="CHEBI:58702"/>
    </ligand>
</feature>
<keyword evidence="5 7" id="KW-0057">Aromatic amino acid biosynthesis</keyword>
<feature type="binding site" evidence="7">
    <location>
        <position position="170"/>
    </location>
    <ligand>
        <name>3-phosphoshikimate</name>
        <dbReference type="ChEBI" id="CHEBI:145989"/>
    </ligand>
</feature>
<evidence type="ECO:0000256" key="3">
    <source>
        <dbReference type="ARBA" id="ARBA00022605"/>
    </source>
</evidence>
<dbReference type="CDD" id="cd01556">
    <property type="entry name" value="EPSP_synthase"/>
    <property type="match status" value="1"/>
</dbReference>
<feature type="binding site" evidence="7">
    <location>
        <position position="171"/>
    </location>
    <ligand>
        <name>3-phosphoshikimate</name>
        <dbReference type="ChEBI" id="CHEBI:145989"/>
    </ligand>
</feature>
<dbReference type="OrthoDB" id="9809920at2"/>
<evidence type="ECO:0000259" key="8">
    <source>
        <dbReference type="Pfam" id="PF00275"/>
    </source>
</evidence>
<keyword evidence="4 7" id="KW-0808">Transferase</keyword>
<dbReference type="InterPro" id="IPR023193">
    <property type="entry name" value="EPSP_synthase_CS"/>
</dbReference>